<dbReference type="STRING" id="522306.CAP2UW1_0325"/>
<feature type="domain" description="DUF802" evidence="2">
    <location>
        <begin position="321"/>
        <end position="372"/>
    </location>
</feature>
<reference evidence="3" key="2">
    <citation type="submission" date="2009-09" db="EMBL/GenBank/DDBJ databases">
        <title>Complete sequence of chromosome of Candidatus Accumulibacter phosphatis clade IIA str. UW-1.</title>
        <authorList>
            <consortium name="US DOE Joint Genome Institute"/>
            <person name="Martin H.G."/>
            <person name="Ivanova N."/>
            <person name="Kunin V."/>
            <person name="Warnecke F."/>
            <person name="Barry K."/>
            <person name="He S."/>
            <person name="Salamov A."/>
            <person name="Szeto E."/>
            <person name="Dalin E."/>
            <person name="Pangilinan J.L."/>
            <person name="Lapidus A."/>
            <person name="Lowry S."/>
            <person name="Kyrpides N.C."/>
            <person name="McMahon K.D."/>
            <person name="Hugenholtz P."/>
        </authorList>
    </citation>
    <scope>NUCLEOTIDE SEQUENCE [LARGE SCALE GENOMIC DNA]</scope>
    <source>
        <strain evidence="3">UW-1</strain>
    </source>
</reference>
<dbReference type="Pfam" id="PF05650">
    <property type="entry name" value="DUF802"/>
    <property type="match status" value="1"/>
</dbReference>
<evidence type="ECO:0000256" key="1">
    <source>
        <dbReference type="SAM" id="Phobius"/>
    </source>
</evidence>
<evidence type="ECO:0000313" key="3">
    <source>
        <dbReference type="EMBL" id="ACV33682.1"/>
    </source>
</evidence>
<dbReference type="AlphaFoldDB" id="C7RK91"/>
<organism evidence="3">
    <name type="scientific">Accumulibacter regalis</name>
    <dbReference type="NCBI Taxonomy" id="522306"/>
    <lineage>
        <taxon>Bacteria</taxon>
        <taxon>Pseudomonadati</taxon>
        <taxon>Pseudomonadota</taxon>
        <taxon>Betaproteobacteria</taxon>
        <taxon>Candidatus Accumulibacter</taxon>
    </lineage>
</organism>
<dbReference type="HOGENOM" id="CLU_016648_0_0_4"/>
<dbReference type="EMBL" id="CP001715">
    <property type="protein sequence ID" value="ACV33682.1"/>
    <property type="molecule type" value="Genomic_DNA"/>
</dbReference>
<dbReference type="eggNOG" id="COG0811">
    <property type="taxonomic scope" value="Bacteria"/>
</dbReference>
<reference evidence="3" key="1">
    <citation type="submission" date="2009-08" db="EMBL/GenBank/DDBJ databases">
        <authorList>
            <consortium name="US DOE Joint Genome Institute"/>
            <person name="Lucas S."/>
            <person name="Copeland A."/>
            <person name="Lapidus A."/>
            <person name="Glavina del Rio T."/>
            <person name="Dalin E."/>
            <person name="Tice H."/>
            <person name="Bruce D."/>
            <person name="Barry K."/>
            <person name="Pitluck S."/>
            <person name="Lowry S."/>
            <person name="Larimer F."/>
            <person name="Land M."/>
            <person name="Hauser L."/>
            <person name="Kyrpides N."/>
            <person name="Ivanova N."/>
            <person name="McMahon K.D."/>
            <person name="Hugenholtz P."/>
        </authorList>
    </citation>
    <scope>NUCLEOTIDE SEQUENCE</scope>
    <source>
        <strain evidence="3">UW-1</strain>
    </source>
</reference>
<dbReference type="InterPro" id="IPR008520">
    <property type="entry name" value="DUF802"/>
</dbReference>
<evidence type="ECO:0000259" key="2">
    <source>
        <dbReference type="Pfam" id="PF05650"/>
    </source>
</evidence>
<sequence precursor="true">MNRGVFALVFLLGAMAVVWVGVGFVGSNALALAMTAIIAAVYLFGALEIREFRRATASLAMALAAIPDKLSSLTEWLDRLHPSLQNPVRLRIEGERIGLPGPVLTPYLVGLLGMLGMLGTFLGMVVTLNGAVFALEGTTDLQAIRSALAAPVKGLGLAFGTSVAGVAASAMLGLLSALSRRERMLTAQLLDTRIATVFRGFSLTHQRQETFRALQLQAQALPDLVDKLQAMLEQIERRDEQWHARLLANQENFHSEAKDVYTHLAGSVEKSLKDSLTDGARAAGETIQPAVEAAMTGIARETQLMHARMIDSAQIQLDGFSARFGDTANRVSETWLAALATHQSTSEGVTRGMDRSLAAFTTTFEQGTESLLASLGEALRTALANQVSGDRQRLEGWTRSLESMAASLQHEWQQASAQTLAQQQRICSALEEPMTRLLETASEAPRAAAEVIGKLRQEMTNSMARDNQLLEERSRTMETLNSLRAAMDHASTEQRAAIDSLVASSATLLGNAGSQFAELVAAQSARLSDIAAHVTSSAVEISSLGEAFGFAVQSFSEANEKLIANLQRIEVSMDKSTARSDEQLAYYVAQAREIIDLSIMSQQKVVEELRQITGKQATTTDQAS</sequence>
<gene>
    <name evidence="3" type="ordered locus">CAP2UW1_0325</name>
</gene>
<keyword evidence="1" id="KW-0472">Membrane</keyword>
<keyword evidence="1" id="KW-0812">Transmembrane</keyword>
<keyword evidence="1" id="KW-1133">Transmembrane helix</keyword>
<dbReference type="KEGG" id="app:CAP2UW1_0325"/>
<name>C7RK91_ACCRE</name>
<feature type="transmembrane region" description="Helical" evidence="1">
    <location>
        <begin position="155"/>
        <end position="178"/>
    </location>
</feature>
<dbReference type="OrthoDB" id="6053769at2"/>
<feature type="transmembrane region" description="Helical" evidence="1">
    <location>
        <begin position="107"/>
        <end position="135"/>
    </location>
</feature>
<accession>C7RK91</accession>
<feature type="transmembrane region" description="Helical" evidence="1">
    <location>
        <begin position="26"/>
        <end position="44"/>
    </location>
</feature>
<protein>
    <recommendedName>
        <fullName evidence="2">DUF802 domain-containing protein</fullName>
    </recommendedName>
</protein>
<proteinExistence type="predicted"/>